<feature type="compositionally biased region" description="Basic and acidic residues" evidence="1">
    <location>
        <begin position="1175"/>
        <end position="1191"/>
    </location>
</feature>
<feature type="compositionally biased region" description="Low complexity" evidence="1">
    <location>
        <begin position="845"/>
        <end position="854"/>
    </location>
</feature>
<feature type="compositionally biased region" description="Polar residues" evidence="1">
    <location>
        <begin position="1129"/>
        <end position="1142"/>
    </location>
</feature>
<name>A0ABQ9X4Z9_9EUKA</name>
<feature type="compositionally biased region" description="Basic and acidic residues" evidence="1">
    <location>
        <begin position="1499"/>
        <end position="1522"/>
    </location>
</feature>
<dbReference type="Gene3D" id="1.25.10.10">
    <property type="entry name" value="Leucine-rich Repeat Variant"/>
    <property type="match status" value="1"/>
</dbReference>
<feature type="compositionally biased region" description="Basic and acidic residues" evidence="1">
    <location>
        <begin position="1567"/>
        <end position="1582"/>
    </location>
</feature>
<feature type="compositionally biased region" description="Basic and acidic residues" evidence="1">
    <location>
        <begin position="828"/>
        <end position="838"/>
    </location>
</feature>
<feature type="region of interest" description="Disordered" evidence="1">
    <location>
        <begin position="1567"/>
        <end position="1608"/>
    </location>
</feature>
<dbReference type="EMBL" id="JARBJD010000217">
    <property type="protein sequence ID" value="KAK2946846.1"/>
    <property type="molecule type" value="Genomic_DNA"/>
</dbReference>
<dbReference type="Proteomes" id="UP001281761">
    <property type="component" value="Unassembled WGS sequence"/>
</dbReference>
<evidence type="ECO:0000313" key="4">
    <source>
        <dbReference type="Proteomes" id="UP001281761"/>
    </source>
</evidence>
<accession>A0ABQ9X4Z9</accession>
<gene>
    <name evidence="3" type="ORF">BLNAU_18225</name>
</gene>
<feature type="region of interest" description="Disordered" evidence="1">
    <location>
        <begin position="1072"/>
        <end position="1191"/>
    </location>
</feature>
<dbReference type="InterPro" id="IPR016024">
    <property type="entry name" value="ARM-type_fold"/>
</dbReference>
<proteinExistence type="predicted"/>
<feature type="compositionally biased region" description="Low complexity" evidence="1">
    <location>
        <begin position="1152"/>
        <end position="1170"/>
    </location>
</feature>
<evidence type="ECO:0000313" key="3">
    <source>
        <dbReference type="EMBL" id="KAK2946846.1"/>
    </source>
</evidence>
<feature type="compositionally biased region" description="Acidic residues" evidence="1">
    <location>
        <begin position="1583"/>
        <end position="1607"/>
    </location>
</feature>
<feature type="region of interest" description="Disordered" evidence="1">
    <location>
        <begin position="1348"/>
        <end position="1378"/>
    </location>
</feature>
<feature type="chain" id="PRO_5046340758" evidence="2">
    <location>
        <begin position="17"/>
        <end position="1617"/>
    </location>
</feature>
<keyword evidence="4" id="KW-1185">Reference proteome</keyword>
<comment type="caution">
    <text evidence="3">The sequence shown here is derived from an EMBL/GenBank/DDBJ whole genome shotgun (WGS) entry which is preliminary data.</text>
</comment>
<organism evidence="3 4">
    <name type="scientific">Blattamonas nauphoetae</name>
    <dbReference type="NCBI Taxonomy" id="2049346"/>
    <lineage>
        <taxon>Eukaryota</taxon>
        <taxon>Metamonada</taxon>
        <taxon>Preaxostyla</taxon>
        <taxon>Oxymonadida</taxon>
        <taxon>Blattamonas</taxon>
    </lineage>
</organism>
<feature type="compositionally biased region" description="Acidic residues" evidence="1">
    <location>
        <begin position="1449"/>
        <end position="1459"/>
    </location>
</feature>
<dbReference type="SUPFAM" id="SSF48371">
    <property type="entry name" value="ARM repeat"/>
    <property type="match status" value="1"/>
</dbReference>
<sequence length="1617" mass="180947">MRMIILLLFGTMESDSRLVAEPTGFPSSEIEKHLSRTFLTVPRDYTEQDSSAPSDSTLFSPLFAPFHPQRYEAKKQEQSKVSSNHCLSSCLTSFSVYQNRCSNAFFDCLSDVGEACGQSEFLALCKMDRASCVTSGLNELQSCQASCEQSNTSCGCLTECQLDMEKSLHFVNIQHDSCVINCDNDAACLQTCHNQLASGEESVASMFEECYLFCCVPDAGECDRTCDTATAVCLDHCLEDYKYCKLEFSADKPERSSFDRSREPGQEIRFTSSSFQASFDSQRSCPKAEPRTPQTILRSSFCEEMKTKCDDMCQRSGSDCHAQCDSLGVSVCPIQCKREFKHCTGVICEEKHRSCLRKASFFRTVQQNTFGRGKDAVDKCQTLKRQCEKECADTLSTCEANCPSFSFSLTATAHRMECTKLCESEFDSCIDESECSQKKEIECYRTRRNCNAMCDAEEALINSQQSTDECCVKCHEKKSLCLEQAQATLATCSEKCEDATCQLLCDNEHRLNKFFCHDDWSFCCDDCPERCLPPQTNTIPLPPFRTPPKYAPEVPKPKDSSWDSYIKQCSINYEKDLQTRFQENCKGKVVAWTGYATEIRPDSVNVLMDPTEAVYTSSEITLRFSPSVREMYGKSIVYRQQFAFVGRIEALGNKANHILIAEDPTDLTNVDESFTWLAFLKTYGVWAQRRADKCFANFWRNKVSEYQGTLLTTFSDEIHGHMYRSAMFQPDFTMGEAAEPAQLRVFSSSHLLQACLDWDQNSRIHVTVSFRSRGRHHVLDVHDVTLANPAQQLTTKGLERGARAFLSRGLSSAALGLDAVIRTFLGDERPNAQERSETDTDSISDSEIGSQSSSYRIDGSTSISYSRPVSLTGSLGKEPEDQIERTTSSNSLFEAKAGISNSTQILLGKDEMPYVVPCSPQNQSNFDKSPQLQTPPTTPFATTPIHIHTIPPLGSDFPTIHQLSIAQHFGGITSKIHSHPIHPAPPLPPQATTYTFPLTPPFLHPVSPHQSPPGPALSIPPALYGSERQENSPNTNNTNQTVRIPSATVVPAPPPSVHPTVHIATPFTVPISTPPTPMPSSTFSSPHTTRLFTRPPRVPPASKPTPSDPSQRNYISSSSSGRPLRLSSQHSTGQSNNKQTPHSIKMLSNPGSSSFSVQQSSTSSSNQQSSTPNEWLEKVESLKTESDENKVRQSQEMVNACLEDCGHKKGTVHKLMEARILPILALELRNTESREVRIGFQALFDIILLVLSENGATSLSKHFPTLLALSQNTNVRIAEPVIETIGLITHNLSSRAEVDEFLRSGILEWLVNAVRTHPDGQVRQAIVVGLGEIGFGLKKAVVREKGGDEGWKREEKKSEKEAAASSVDEQGRRDRQAGRWMLGGSVSRADLLSLGSESWVEEDTGAMDLASRCRRGVRMAGQALIGVLRGWEKKPADQKGNKKKNEGQREEEEEREWENDVGVLEAAGSVCGLIFPEVYTERRKEKQDRISVSGEDLEEMKRKMEQMEQFDSERKKKAMEREAELLQSKKDAETIKTLQAQLDELKQSLEKEKKEREAQNEYQLREQALKARLNDFDEKRGEQEEEPEIEEEDHQIEEEEPEIEGEVGDFFRMWFNR</sequence>
<evidence type="ECO:0000256" key="2">
    <source>
        <dbReference type="SAM" id="SignalP"/>
    </source>
</evidence>
<feature type="signal peptide" evidence="2">
    <location>
        <begin position="1"/>
        <end position="16"/>
    </location>
</feature>
<feature type="compositionally biased region" description="Basic and acidic residues" evidence="1">
    <location>
        <begin position="1348"/>
        <end position="1362"/>
    </location>
</feature>
<feature type="compositionally biased region" description="Basic and acidic residues" evidence="1">
    <location>
        <begin position="1434"/>
        <end position="1448"/>
    </location>
</feature>
<feature type="region of interest" description="Disordered" evidence="1">
    <location>
        <begin position="1434"/>
        <end position="1460"/>
    </location>
</feature>
<feature type="compositionally biased region" description="Low complexity" evidence="1">
    <location>
        <begin position="1079"/>
        <end position="1089"/>
    </location>
</feature>
<dbReference type="CDD" id="cd22541">
    <property type="entry name" value="SP5_N"/>
    <property type="match status" value="1"/>
</dbReference>
<reference evidence="3 4" key="1">
    <citation type="journal article" date="2022" name="bioRxiv">
        <title>Genomics of Preaxostyla Flagellates Illuminates Evolutionary Transitions and the Path Towards Mitochondrial Loss.</title>
        <authorList>
            <person name="Novak L.V.F."/>
            <person name="Treitli S.C."/>
            <person name="Pyrih J."/>
            <person name="Halakuc P."/>
            <person name="Pipaliya S.V."/>
            <person name="Vacek V."/>
            <person name="Brzon O."/>
            <person name="Soukal P."/>
            <person name="Eme L."/>
            <person name="Dacks J.B."/>
            <person name="Karnkowska A."/>
            <person name="Elias M."/>
            <person name="Hampl V."/>
        </authorList>
    </citation>
    <scope>NUCLEOTIDE SEQUENCE [LARGE SCALE GENOMIC DNA]</scope>
    <source>
        <strain evidence="3">NAU3</strain>
        <tissue evidence="3">Gut</tissue>
    </source>
</reference>
<feature type="compositionally biased region" description="Polar residues" evidence="1">
    <location>
        <begin position="1031"/>
        <end position="1040"/>
    </location>
</feature>
<feature type="region of interest" description="Disordered" evidence="1">
    <location>
        <begin position="1485"/>
        <end position="1522"/>
    </location>
</feature>
<feature type="compositionally biased region" description="Pro residues" evidence="1">
    <location>
        <begin position="1096"/>
        <end position="1107"/>
    </location>
</feature>
<protein>
    <submittedName>
        <fullName evidence="3">Uncharacterized protein</fullName>
    </submittedName>
</protein>
<evidence type="ECO:0000256" key="1">
    <source>
        <dbReference type="SAM" id="MobiDB-lite"/>
    </source>
</evidence>
<keyword evidence="2" id="KW-0732">Signal</keyword>
<feature type="compositionally biased region" description="Polar residues" evidence="1">
    <location>
        <begin position="859"/>
        <end position="873"/>
    </location>
</feature>
<dbReference type="InterPro" id="IPR011989">
    <property type="entry name" value="ARM-like"/>
</dbReference>
<feature type="region of interest" description="Disordered" evidence="1">
    <location>
        <begin position="1003"/>
        <end position="1040"/>
    </location>
</feature>
<feature type="region of interest" description="Disordered" evidence="1">
    <location>
        <begin position="828"/>
        <end position="888"/>
    </location>
</feature>
<feature type="compositionally biased region" description="Low complexity" evidence="1">
    <location>
        <begin position="1116"/>
        <end position="1128"/>
    </location>
</feature>